<accession>A0AAP8SM35</accession>
<name>A0AAP8SM35_9GAMM</name>
<organism evidence="1 2">
    <name type="scientific">Halioglobus japonicus</name>
    <dbReference type="NCBI Taxonomy" id="930805"/>
    <lineage>
        <taxon>Bacteria</taxon>
        <taxon>Pseudomonadati</taxon>
        <taxon>Pseudomonadota</taxon>
        <taxon>Gammaproteobacteria</taxon>
        <taxon>Cellvibrionales</taxon>
        <taxon>Halieaceae</taxon>
        <taxon>Halioglobus</taxon>
    </lineage>
</organism>
<keyword evidence="2" id="KW-1185">Reference proteome</keyword>
<evidence type="ECO:0000313" key="2">
    <source>
        <dbReference type="Proteomes" id="UP000235162"/>
    </source>
</evidence>
<dbReference type="InterPro" id="IPR029032">
    <property type="entry name" value="AhpD-like"/>
</dbReference>
<dbReference type="AlphaFoldDB" id="A0AAP8SM35"/>
<sequence>MVSSSHEAVNMQTDPLSSVASDLQPEITMQLNQAIALGEAGVDPYILDLCRGYIDAALHCRDWRPPADAWGEKEQAVIQLTEQFVMSVSTLEAASIEALLPFFRADEVYALVHALYLMDMSLRFDMVGREVLL</sequence>
<gene>
    <name evidence="1" type="ORF">C0029_16480</name>
</gene>
<comment type="caution">
    <text evidence="1">The sequence shown here is derived from an EMBL/GenBank/DDBJ whole genome shotgun (WGS) entry which is preliminary data.</text>
</comment>
<reference evidence="1 2" key="1">
    <citation type="submission" date="2018-01" db="EMBL/GenBank/DDBJ databases">
        <title>The draft genome sequence of Halioglobus japonicus S1-36.</title>
        <authorList>
            <person name="Du Z.-J."/>
            <person name="Shi M.-J."/>
        </authorList>
    </citation>
    <scope>NUCLEOTIDE SEQUENCE [LARGE SCALE GENOMIC DNA]</scope>
    <source>
        <strain evidence="1 2">S1-36</strain>
    </source>
</reference>
<proteinExistence type="predicted"/>
<dbReference type="SUPFAM" id="SSF69118">
    <property type="entry name" value="AhpD-like"/>
    <property type="match status" value="1"/>
</dbReference>
<evidence type="ECO:0000313" key="1">
    <source>
        <dbReference type="EMBL" id="PLW85124.1"/>
    </source>
</evidence>
<protein>
    <submittedName>
        <fullName evidence="1">Uncharacterized protein</fullName>
    </submittedName>
</protein>
<dbReference type="EMBL" id="PKUR01000004">
    <property type="protein sequence ID" value="PLW85124.1"/>
    <property type="molecule type" value="Genomic_DNA"/>
</dbReference>
<dbReference type="Proteomes" id="UP000235162">
    <property type="component" value="Unassembled WGS sequence"/>
</dbReference>